<dbReference type="Proteomes" id="UP000663840">
    <property type="component" value="Unassembled WGS sequence"/>
</dbReference>
<evidence type="ECO:0000256" key="2">
    <source>
        <dbReference type="SAM" id="Phobius"/>
    </source>
</evidence>
<evidence type="ECO:0000259" key="3">
    <source>
        <dbReference type="Pfam" id="PF20153"/>
    </source>
</evidence>
<comment type="caution">
    <text evidence="4">The sequence shown here is derived from an EMBL/GenBank/DDBJ whole genome shotgun (WGS) entry which is preliminary data.</text>
</comment>
<feature type="transmembrane region" description="Helical" evidence="2">
    <location>
        <begin position="393"/>
        <end position="415"/>
    </location>
</feature>
<evidence type="ECO:0000313" key="4">
    <source>
        <dbReference type="EMBL" id="CAE6480387.1"/>
    </source>
</evidence>
<feature type="domain" description="DUF6535" evidence="3">
    <location>
        <begin position="78"/>
        <end position="127"/>
    </location>
</feature>
<dbReference type="AlphaFoldDB" id="A0A8H3H4E2"/>
<dbReference type="EMBL" id="CAJMWR010004041">
    <property type="protein sequence ID" value="CAE6480387.1"/>
    <property type="molecule type" value="Genomic_DNA"/>
</dbReference>
<evidence type="ECO:0000256" key="1">
    <source>
        <dbReference type="SAM" id="MobiDB-lite"/>
    </source>
</evidence>
<feature type="region of interest" description="Disordered" evidence="1">
    <location>
        <begin position="1"/>
        <end position="65"/>
    </location>
</feature>
<feature type="transmembrane region" description="Helical" evidence="2">
    <location>
        <begin position="333"/>
        <end position="352"/>
    </location>
</feature>
<feature type="transmembrane region" description="Helical" evidence="2">
    <location>
        <begin position="288"/>
        <end position="313"/>
    </location>
</feature>
<keyword evidence="2" id="KW-0812">Transmembrane</keyword>
<dbReference type="InterPro" id="IPR045338">
    <property type="entry name" value="DUF6535"/>
</dbReference>
<feature type="compositionally biased region" description="Polar residues" evidence="1">
    <location>
        <begin position="8"/>
        <end position="30"/>
    </location>
</feature>
<proteinExistence type="predicted"/>
<feature type="compositionally biased region" description="Polar residues" evidence="1">
    <location>
        <begin position="49"/>
        <end position="65"/>
    </location>
</feature>
<name>A0A8H3H4E2_9AGAM</name>
<protein>
    <recommendedName>
        <fullName evidence="3">DUF6535 domain-containing protein</fullName>
    </recommendedName>
</protein>
<sequence length="628" mass="69850">MDFMTLAGSLSASKNSRPSDKQTGYTNMATAGNPHMPQLGTRYGDSEMNKGNTDNPGGINSSNTDMEGAELSKEARFWKVYVKEADQHDTDLVDGWNKSLDVILGIFAALFSAGSTAYVPEVIRALEVITKGNISILDSFIIESSKKLTQDPSEASAEALLTISQTLLAIASNTQIENLPMIQESNSTATFVPSRTSILVNTLWYTSLALSLATSFVAMLAKEWCRSFLAQRTGDAFLQAQRRQEKWIMIQRWKMQELFMLLPSFIHLSLLLFAIGLSINVWELNPVVSIPIIAISGSVALFYVWSSIASYFIRFYPYTTWITNILVRILSKIISPLISGAITLISILTYPLRSYIISPLIRRFLSPFSSRVLAPMISNIVRSSFLKVCGQIFITWLWPLGALLWIFYVIFRALWKLLAIIYSGILRASEHNHDEVHKIEFDDETGVTIRVTGPGSERQGEITSLALQWIIENCENPESVSIALQAISGASSKHPLEPLNQCNAALKILQRMVSSYSDERLETQRYTRALKFLGHGGPSDQSNHVSDNAGELEVMIWELRSINETCVSNLITDGKFSANDYNVSALRLGSLAASYSLRLLKEHGEMDRAILDKITSAIRNQLHPAALV</sequence>
<keyword evidence="2" id="KW-1133">Transmembrane helix</keyword>
<feature type="transmembrane region" description="Helical" evidence="2">
    <location>
        <begin position="258"/>
        <end position="282"/>
    </location>
</feature>
<feature type="domain" description="DUF6535" evidence="3">
    <location>
        <begin position="135"/>
        <end position="283"/>
    </location>
</feature>
<organism evidence="4 5">
    <name type="scientific">Rhizoctonia solani</name>
    <dbReference type="NCBI Taxonomy" id="456999"/>
    <lineage>
        <taxon>Eukaryota</taxon>
        <taxon>Fungi</taxon>
        <taxon>Dikarya</taxon>
        <taxon>Basidiomycota</taxon>
        <taxon>Agaricomycotina</taxon>
        <taxon>Agaricomycetes</taxon>
        <taxon>Cantharellales</taxon>
        <taxon>Ceratobasidiaceae</taxon>
        <taxon>Rhizoctonia</taxon>
    </lineage>
</organism>
<reference evidence="4" key="1">
    <citation type="submission" date="2021-01" db="EMBL/GenBank/DDBJ databases">
        <authorList>
            <person name="Kaushik A."/>
        </authorList>
    </citation>
    <scope>NUCLEOTIDE SEQUENCE</scope>
    <source>
        <strain evidence="4">AG1-1A</strain>
    </source>
</reference>
<keyword evidence="2" id="KW-0472">Membrane</keyword>
<gene>
    <name evidence="4" type="ORF">RDB_LOCUS131922</name>
</gene>
<feature type="non-terminal residue" evidence="4">
    <location>
        <position position="1"/>
    </location>
</feature>
<dbReference type="Pfam" id="PF20153">
    <property type="entry name" value="DUF6535"/>
    <property type="match status" value="2"/>
</dbReference>
<feature type="transmembrane region" description="Helical" evidence="2">
    <location>
        <begin position="203"/>
        <end position="221"/>
    </location>
</feature>
<evidence type="ECO:0000313" key="5">
    <source>
        <dbReference type="Proteomes" id="UP000663840"/>
    </source>
</evidence>
<accession>A0A8H3H4E2</accession>